<accession>A0A0J8RJD5</accession>
<name>A0A0J8RJD5_COCIT</name>
<dbReference type="Pfam" id="PF04437">
    <property type="entry name" value="RINT1_TIP1"/>
    <property type="match status" value="1"/>
</dbReference>
<sequence length="188" mass="21483">MEKLGRLEIAKGYMELLGRVNRISEDTLSVIQRSPNDALSLYSEVRALASSLVSVQVAAEGAAPHLIDYTTKLVGSLKDALQKEYSGKLRAVLEKMKWPSKELQVDDALVRQWADWFELLLRLQEPDVIPQIELLQNEAQYQETPALLPLEEMMSPLNLRFRYHFSGDKPTNRLDKRLFYDVSSAHPQ</sequence>
<dbReference type="Proteomes" id="UP000054563">
    <property type="component" value="Unassembled WGS sequence"/>
</dbReference>
<evidence type="ECO:0000313" key="1">
    <source>
        <dbReference type="EMBL" id="KMU85240.1"/>
    </source>
</evidence>
<proteinExistence type="predicted"/>
<dbReference type="AlphaFoldDB" id="A0A0J8RJD5"/>
<gene>
    <name evidence="1" type="ORF">CIHG_03024</name>
</gene>
<protein>
    <submittedName>
        <fullName evidence="1">RINT-1 family protein</fullName>
    </submittedName>
</protein>
<dbReference type="PANTHER" id="PTHR13520:SF0">
    <property type="entry name" value="RAD50-INTERACTING PROTEIN 1"/>
    <property type="match status" value="1"/>
</dbReference>
<dbReference type="GO" id="GO:0006890">
    <property type="term" value="P:retrograde vesicle-mediated transport, Golgi to endoplasmic reticulum"/>
    <property type="evidence" value="ECO:0007669"/>
    <property type="project" value="InterPro"/>
</dbReference>
<dbReference type="VEuPathDB" id="FungiDB:CIHG_03024"/>
<dbReference type="GO" id="GO:0070939">
    <property type="term" value="C:Dsl1/NZR complex"/>
    <property type="evidence" value="ECO:0007669"/>
    <property type="project" value="InterPro"/>
</dbReference>
<dbReference type="PANTHER" id="PTHR13520">
    <property type="entry name" value="RAD50-INTERACTING PROTEIN 1 RINT-1"/>
    <property type="match status" value="1"/>
</dbReference>
<dbReference type="GO" id="GO:0060628">
    <property type="term" value="P:regulation of ER to Golgi vesicle-mediated transport"/>
    <property type="evidence" value="ECO:0007669"/>
    <property type="project" value="TreeGrafter"/>
</dbReference>
<dbReference type="STRING" id="396776.A0A0J8RJD5"/>
<evidence type="ECO:0000313" key="2">
    <source>
        <dbReference type="Proteomes" id="UP000054563"/>
    </source>
</evidence>
<dbReference type="EMBL" id="DS016987">
    <property type="protein sequence ID" value="KMU85240.1"/>
    <property type="molecule type" value="Genomic_DNA"/>
</dbReference>
<reference evidence="2" key="1">
    <citation type="journal article" date="2010" name="Genome Res.">
        <title>Population genomic sequencing of Coccidioides fungi reveals recent hybridization and transposon control.</title>
        <authorList>
            <person name="Neafsey D.E."/>
            <person name="Barker B.M."/>
            <person name="Sharpton T.J."/>
            <person name="Stajich J.E."/>
            <person name="Park D.J."/>
            <person name="Whiston E."/>
            <person name="Hung C.-Y."/>
            <person name="McMahan C."/>
            <person name="White J."/>
            <person name="Sykes S."/>
            <person name="Heiman D."/>
            <person name="Young S."/>
            <person name="Zeng Q."/>
            <person name="Abouelleil A."/>
            <person name="Aftuck L."/>
            <person name="Bessette D."/>
            <person name="Brown A."/>
            <person name="FitzGerald M."/>
            <person name="Lui A."/>
            <person name="Macdonald J.P."/>
            <person name="Priest M."/>
            <person name="Orbach M.J."/>
            <person name="Galgiani J.N."/>
            <person name="Kirkland T.N."/>
            <person name="Cole G.T."/>
            <person name="Birren B.W."/>
            <person name="Henn M.R."/>
            <person name="Taylor J.W."/>
            <person name="Rounsley S.D."/>
        </authorList>
    </citation>
    <scope>NUCLEOTIDE SEQUENCE [LARGE SCALE GENOMIC DNA]</scope>
    <source>
        <strain evidence="2">H538.4</strain>
    </source>
</reference>
<dbReference type="PROSITE" id="PS51386">
    <property type="entry name" value="RINT1_TIP20"/>
    <property type="match status" value="1"/>
</dbReference>
<dbReference type="InterPro" id="IPR007528">
    <property type="entry name" value="RINT1_Tip20"/>
</dbReference>
<dbReference type="GO" id="GO:0006888">
    <property type="term" value="P:endoplasmic reticulum to Golgi vesicle-mediated transport"/>
    <property type="evidence" value="ECO:0007669"/>
    <property type="project" value="InterPro"/>
</dbReference>
<organism evidence="1 2">
    <name type="scientific">Coccidioides immitis H538.4</name>
    <dbReference type="NCBI Taxonomy" id="396776"/>
    <lineage>
        <taxon>Eukaryota</taxon>
        <taxon>Fungi</taxon>
        <taxon>Dikarya</taxon>
        <taxon>Ascomycota</taxon>
        <taxon>Pezizomycotina</taxon>
        <taxon>Eurotiomycetes</taxon>
        <taxon>Eurotiomycetidae</taxon>
        <taxon>Onygenales</taxon>
        <taxon>Onygenaceae</taxon>
        <taxon>Coccidioides</taxon>
    </lineage>
</organism>